<evidence type="ECO:0000256" key="1">
    <source>
        <dbReference type="ARBA" id="ARBA00004651"/>
    </source>
</evidence>
<keyword evidence="3" id="KW-1003">Cell membrane</keyword>
<sequence>MYALRRLLYLPFSLVLLSLLCFVLSSYVPLDPVASSLPSADSRLSSQDPETYDRIYRRAATRLGYDKPPFYVSISNAALPDTLHRITRPTERKMLRALTLDAGNWEKVAEYYRVLKAVAFTDVNSTSSHDEQATLLARRLLLQDDPEVIRESIDGLRSRGRAHHLTTAHTDIYQNQQRQRLLWPVVRWHGTGNQYHRWLSNIFAGDFGISYLDQQPVIDKIKRAVPNTLLLNALALFIIFALSIPLGLYLARRVGTRRESWITGGLFILYGVPSFWVATLLATFFTTPAYGMDFFPSMGLGSVPVDASWWETVSVRGGHLILPVLCLSYPALAYVSRHLRQSGTQELSMPYVRTARMKGLSERKILWGHVFRNASFPLVTLFGNIIPGMLAGSVLIERIFNIPGMGQLLYVSAVGGDWPVIIMLVMINGLLTALGLLVADLTYAAIDPRVELNRPSLTQVNNR</sequence>
<dbReference type="InterPro" id="IPR035906">
    <property type="entry name" value="MetI-like_sf"/>
</dbReference>
<feature type="transmembrane region" description="Helical" evidence="7">
    <location>
        <begin position="317"/>
        <end position="335"/>
    </location>
</feature>
<dbReference type="SUPFAM" id="SSF161098">
    <property type="entry name" value="MetI-like"/>
    <property type="match status" value="1"/>
</dbReference>
<evidence type="ECO:0000313" key="9">
    <source>
        <dbReference type="EMBL" id="NJC26338.1"/>
    </source>
</evidence>
<feature type="transmembrane region" description="Helical" evidence="7">
    <location>
        <begin position="229"/>
        <end position="250"/>
    </location>
</feature>
<dbReference type="PROSITE" id="PS50928">
    <property type="entry name" value="ABC_TM1"/>
    <property type="match status" value="1"/>
</dbReference>
<proteinExistence type="inferred from homology"/>
<organism evidence="9 10">
    <name type="scientific">Neolewinella antarctica</name>
    <dbReference type="NCBI Taxonomy" id="442734"/>
    <lineage>
        <taxon>Bacteria</taxon>
        <taxon>Pseudomonadati</taxon>
        <taxon>Bacteroidota</taxon>
        <taxon>Saprospiria</taxon>
        <taxon>Saprospirales</taxon>
        <taxon>Lewinellaceae</taxon>
        <taxon>Neolewinella</taxon>
    </lineage>
</organism>
<keyword evidence="10" id="KW-1185">Reference proteome</keyword>
<reference evidence="9 10" key="1">
    <citation type="submission" date="2020-03" db="EMBL/GenBank/DDBJ databases">
        <title>Genomic Encyclopedia of Type Strains, Phase IV (KMG-IV): sequencing the most valuable type-strain genomes for metagenomic binning, comparative biology and taxonomic classification.</title>
        <authorList>
            <person name="Goeker M."/>
        </authorList>
    </citation>
    <scope>NUCLEOTIDE SEQUENCE [LARGE SCALE GENOMIC DNA]</scope>
    <source>
        <strain evidence="9 10">DSM 105096</strain>
    </source>
</reference>
<dbReference type="PANTHER" id="PTHR30465:SF0">
    <property type="entry name" value="OLIGOPEPTIDE TRANSPORT SYSTEM PERMEASE PROTEIN APPB"/>
    <property type="match status" value="1"/>
</dbReference>
<evidence type="ECO:0000256" key="2">
    <source>
        <dbReference type="ARBA" id="ARBA00022448"/>
    </source>
</evidence>
<evidence type="ECO:0000256" key="6">
    <source>
        <dbReference type="ARBA" id="ARBA00023136"/>
    </source>
</evidence>
<evidence type="ECO:0000256" key="7">
    <source>
        <dbReference type="RuleBase" id="RU363032"/>
    </source>
</evidence>
<dbReference type="EMBL" id="JAATJH010000002">
    <property type="protein sequence ID" value="NJC26338.1"/>
    <property type="molecule type" value="Genomic_DNA"/>
</dbReference>
<comment type="subcellular location">
    <subcellularLocation>
        <location evidence="1 7">Cell membrane</location>
        <topology evidence="1 7">Multi-pass membrane protein</topology>
    </subcellularLocation>
</comment>
<keyword evidence="2 7" id="KW-0813">Transport</keyword>
<comment type="similarity">
    <text evidence="7">Belongs to the binding-protein-dependent transport system permease family.</text>
</comment>
<comment type="caution">
    <text evidence="9">The sequence shown here is derived from an EMBL/GenBank/DDBJ whole genome shotgun (WGS) entry which is preliminary data.</text>
</comment>
<gene>
    <name evidence="9" type="ORF">GGR27_001837</name>
</gene>
<keyword evidence="6 7" id="KW-0472">Membrane</keyword>
<evidence type="ECO:0000256" key="5">
    <source>
        <dbReference type="ARBA" id="ARBA00022989"/>
    </source>
</evidence>
<dbReference type="InterPro" id="IPR000515">
    <property type="entry name" value="MetI-like"/>
</dbReference>
<evidence type="ECO:0000256" key="3">
    <source>
        <dbReference type="ARBA" id="ARBA00022475"/>
    </source>
</evidence>
<evidence type="ECO:0000259" key="8">
    <source>
        <dbReference type="PROSITE" id="PS50928"/>
    </source>
</evidence>
<dbReference type="Gene3D" id="1.10.3720.10">
    <property type="entry name" value="MetI-like"/>
    <property type="match status" value="1"/>
</dbReference>
<keyword evidence="4 7" id="KW-0812">Transmembrane</keyword>
<dbReference type="Proteomes" id="UP000770785">
    <property type="component" value="Unassembled WGS sequence"/>
</dbReference>
<feature type="transmembrane region" description="Helical" evidence="7">
    <location>
        <begin position="420"/>
        <end position="446"/>
    </location>
</feature>
<protein>
    <submittedName>
        <fullName evidence="9">Peptide/nickel transport system permease protein</fullName>
    </submittedName>
</protein>
<dbReference type="CDD" id="cd06261">
    <property type="entry name" value="TM_PBP2"/>
    <property type="match status" value="1"/>
</dbReference>
<evidence type="ECO:0000256" key="4">
    <source>
        <dbReference type="ARBA" id="ARBA00022692"/>
    </source>
</evidence>
<evidence type="ECO:0000313" key="10">
    <source>
        <dbReference type="Proteomes" id="UP000770785"/>
    </source>
</evidence>
<dbReference type="Pfam" id="PF00528">
    <property type="entry name" value="BPD_transp_1"/>
    <property type="match status" value="1"/>
</dbReference>
<feature type="transmembrane region" description="Helical" evidence="7">
    <location>
        <begin position="262"/>
        <end position="285"/>
    </location>
</feature>
<dbReference type="RefSeq" id="WP_168037088.1">
    <property type="nucleotide sequence ID" value="NZ_JAATJH010000002.1"/>
</dbReference>
<feature type="transmembrane region" description="Helical" evidence="7">
    <location>
        <begin position="378"/>
        <end position="400"/>
    </location>
</feature>
<feature type="domain" description="ABC transmembrane type-1" evidence="8">
    <location>
        <begin position="225"/>
        <end position="439"/>
    </location>
</feature>
<accession>A0ABX0XBM5</accession>
<name>A0ABX0XBM5_9BACT</name>
<dbReference type="PANTHER" id="PTHR30465">
    <property type="entry name" value="INNER MEMBRANE ABC TRANSPORTER"/>
    <property type="match status" value="1"/>
</dbReference>
<keyword evidence="5 7" id="KW-1133">Transmembrane helix</keyword>